<dbReference type="Gene3D" id="2.30.110.10">
    <property type="entry name" value="Electron Transport, Fmn-binding Protein, Chain A"/>
    <property type="match status" value="1"/>
</dbReference>
<dbReference type="InterPro" id="IPR004378">
    <property type="entry name" value="F420H2_quin_Rdtase"/>
</dbReference>
<accession>A0A543FPU9</accession>
<comment type="similarity">
    <text evidence="1">Belongs to the F420H(2)-dependent quinone reductase family.</text>
</comment>
<dbReference type="GO" id="GO:0070967">
    <property type="term" value="F:coenzyme F420 binding"/>
    <property type="evidence" value="ECO:0007669"/>
    <property type="project" value="TreeGrafter"/>
</dbReference>
<gene>
    <name evidence="3" type="ORF">FB388_7250</name>
</gene>
<dbReference type="OrthoDB" id="8225825at2"/>
<keyword evidence="4" id="KW-1185">Reference proteome</keyword>
<dbReference type="Proteomes" id="UP000319818">
    <property type="component" value="Unassembled WGS sequence"/>
</dbReference>
<reference evidence="3 4" key="1">
    <citation type="submission" date="2019-06" db="EMBL/GenBank/DDBJ databases">
        <title>Sequencing the genomes of 1000 actinobacteria strains.</title>
        <authorList>
            <person name="Klenk H.-P."/>
        </authorList>
    </citation>
    <scope>NUCLEOTIDE SEQUENCE [LARGE SCALE GENOMIC DNA]</scope>
    <source>
        <strain evidence="3 4">DSM 45511</strain>
    </source>
</reference>
<sequence>MPKAPSASSPFWKLHRQGARLNRVLFRWTGGRVGGTFRGAPVLLLDHVGRRSGVARTNPLIYLDDAPNLVVVGSKGGTDTHPAWFHNLMSMPVTEVELPGGVRRRVRPRVAEGEERERLWGRLVQVYRPYAAYATYTDREIPVVVLEPA</sequence>
<comment type="catalytic activity">
    <reaction evidence="2">
        <text>oxidized coenzyme F420-(gamma-L-Glu)(n) + a quinol + H(+) = reduced coenzyme F420-(gamma-L-Glu)(n) + a quinone</text>
        <dbReference type="Rhea" id="RHEA:39663"/>
        <dbReference type="Rhea" id="RHEA-COMP:12939"/>
        <dbReference type="Rhea" id="RHEA-COMP:14378"/>
        <dbReference type="ChEBI" id="CHEBI:15378"/>
        <dbReference type="ChEBI" id="CHEBI:24646"/>
        <dbReference type="ChEBI" id="CHEBI:132124"/>
        <dbReference type="ChEBI" id="CHEBI:133980"/>
        <dbReference type="ChEBI" id="CHEBI:139511"/>
    </reaction>
</comment>
<evidence type="ECO:0000256" key="2">
    <source>
        <dbReference type="ARBA" id="ARBA00049106"/>
    </source>
</evidence>
<dbReference type="PANTHER" id="PTHR39428">
    <property type="entry name" value="F420H(2)-DEPENDENT QUINONE REDUCTASE RV1261C"/>
    <property type="match status" value="1"/>
</dbReference>
<dbReference type="Pfam" id="PF04075">
    <property type="entry name" value="F420H2_quin_red"/>
    <property type="match status" value="1"/>
</dbReference>
<evidence type="ECO:0000313" key="3">
    <source>
        <dbReference type="EMBL" id="TQM35806.1"/>
    </source>
</evidence>
<protein>
    <submittedName>
        <fullName evidence="3">Deazaflavin-dependent oxidoreductase (Nitroreductase family)</fullName>
    </submittedName>
</protein>
<comment type="caution">
    <text evidence="3">The sequence shown here is derived from an EMBL/GenBank/DDBJ whole genome shotgun (WGS) entry which is preliminary data.</text>
</comment>
<dbReference type="GO" id="GO:0016491">
    <property type="term" value="F:oxidoreductase activity"/>
    <property type="evidence" value="ECO:0007669"/>
    <property type="project" value="InterPro"/>
</dbReference>
<dbReference type="PANTHER" id="PTHR39428:SF3">
    <property type="entry name" value="DEAZAFLAVIN-DEPENDENT NITROREDUCTASE"/>
    <property type="match status" value="1"/>
</dbReference>
<evidence type="ECO:0000313" key="4">
    <source>
        <dbReference type="Proteomes" id="UP000319818"/>
    </source>
</evidence>
<dbReference type="RefSeq" id="WP_142107107.1">
    <property type="nucleotide sequence ID" value="NZ_VFPH01000003.1"/>
</dbReference>
<proteinExistence type="inferred from homology"/>
<dbReference type="NCBIfam" id="TIGR00026">
    <property type="entry name" value="hi_GC_TIGR00026"/>
    <property type="match status" value="1"/>
</dbReference>
<organism evidence="3 4">
    <name type="scientific">Pseudonocardia cypriaca</name>
    <dbReference type="NCBI Taxonomy" id="882449"/>
    <lineage>
        <taxon>Bacteria</taxon>
        <taxon>Bacillati</taxon>
        <taxon>Actinomycetota</taxon>
        <taxon>Actinomycetes</taxon>
        <taxon>Pseudonocardiales</taxon>
        <taxon>Pseudonocardiaceae</taxon>
        <taxon>Pseudonocardia</taxon>
    </lineage>
</organism>
<dbReference type="InterPro" id="IPR012349">
    <property type="entry name" value="Split_barrel_FMN-bd"/>
</dbReference>
<evidence type="ECO:0000256" key="1">
    <source>
        <dbReference type="ARBA" id="ARBA00008710"/>
    </source>
</evidence>
<dbReference type="AlphaFoldDB" id="A0A543FPU9"/>
<dbReference type="EMBL" id="VFPH01000003">
    <property type="protein sequence ID" value="TQM35806.1"/>
    <property type="molecule type" value="Genomic_DNA"/>
</dbReference>
<name>A0A543FPU9_9PSEU</name>
<dbReference type="GO" id="GO:0005886">
    <property type="term" value="C:plasma membrane"/>
    <property type="evidence" value="ECO:0007669"/>
    <property type="project" value="TreeGrafter"/>
</dbReference>